<dbReference type="InterPro" id="IPR044730">
    <property type="entry name" value="RNase_H-like_dom_plant"/>
</dbReference>
<proteinExistence type="predicted"/>
<dbReference type="InterPro" id="IPR012337">
    <property type="entry name" value="RNaseH-like_sf"/>
</dbReference>
<dbReference type="InterPro" id="IPR036397">
    <property type="entry name" value="RNaseH_sf"/>
</dbReference>
<keyword evidence="3" id="KW-1185">Reference proteome</keyword>
<protein>
    <recommendedName>
        <fullName evidence="1">RNase H type-1 domain-containing protein</fullName>
    </recommendedName>
</protein>
<evidence type="ECO:0000313" key="2">
    <source>
        <dbReference type="EMBL" id="KAK9267684.1"/>
    </source>
</evidence>
<gene>
    <name evidence="2" type="ORF">L1049_010116</name>
</gene>
<dbReference type="PROSITE" id="PS50879">
    <property type="entry name" value="RNASE_H_1"/>
    <property type="match status" value="1"/>
</dbReference>
<dbReference type="Pfam" id="PF13456">
    <property type="entry name" value="RVT_3"/>
    <property type="match status" value="1"/>
</dbReference>
<accession>A0AAP0NAH8</accession>
<reference evidence="2 3" key="1">
    <citation type="journal article" date="2024" name="Plant J.">
        <title>Genome sequences and population genomics reveal climatic adaptation and genomic divergence between two closely related sweetgum species.</title>
        <authorList>
            <person name="Xu W.Q."/>
            <person name="Ren C.Q."/>
            <person name="Zhang X.Y."/>
            <person name="Comes H.P."/>
            <person name="Liu X.H."/>
            <person name="Li Y.G."/>
            <person name="Kettle C.J."/>
            <person name="Jalonen R."/>
            <person name="Gaisberger H."/>
            <person name="Ma Y.Z."/>
            <person name="Qiu Y.X."/>
        </authorList>
    </citation>
    <scope>NUCLEOTIDE SEQUENCE [LARGE SCALE GENOMIC DNA]</scope>
    <source>
        <strain evidence="2">Hangzhou</strain>
    </source>
</reference>
<dbReference type="PANTHER" id="PTHR47723">
    <property type="entry name" value="OS05G0353850 PROTEIN"/>
    <property type="match status" value="1"/>
</dbReference>
<dbReference type="AlphaFoldDB" id="A0AAP0NAH8"/>
<dbReference type="InterPro" id="IPR053151">
    <property type="entry name" value="RNase_H-like"/>
</dbReference>
<dbReference type="CDD" id="cd06222">
    <property type="entry name" value="RNase_H_like"/>
    <property type="match status" value="1"/>
</dbReference>
<dbReference type="InterPro" id="IPR002156">
    <property type="entry name" value="RNaseH_domain"/>
</dbReference>
<evidence type="ECO:0000313" key="3">
    <source>
        <dbReference type="Proteomes" id="UP001415857"/>
    </source>
</evidence>
<dbReference type="GO" id="GO:0004523">
    <property type="term" value="F:RNA-DNA hybrid ribonuclease activity"/>
    <property type="evidence" value="ECO:0007669"/>
    <property type="project" value="InterPro"/>
</dbReference>
<comment type="caution">
    <text evidence="2">The sequence shown here is derived from an EMBL/GenBank/DDBJ whole genome shotgun (WGS) entry which is preliminary data.</text>
</comment>
<dbReference type="Gene3D" id="3.30.420.10">
    <property type="entry name" value="Ribonuclease H-like superfamily/Ribonuclease H"/>
    <property type="match status" value="1"/>
</dbReference>
<name>A0AAP0NAH8_LIQFO</name>
<dbReference type="PANTHER" id="PTHR47723:SF19">
    <property type="entry name" value="POLYNUCLEOTIDYL TRANSFERASE, RIBONUCLEASE H-LIKE SUPERFAMILY PROTEIN"/>
    <property type="match status" value="1"/>
</dbReference>
<dbReference type="GO" id="GO:0003676">
    <property type="term" value="F:nucleic acid binding"/>
    <property type="evidence" value="ECO:0007669"/>
    <property type="project" value="InterPro"/>
</dbReference>
<feature type="domain" description="RNase H type-1" evidence="1">
    <location>
        <begin position="79"/>
        <end position="143"/>
    </location>
</feature>
<evidence type="ECO:0000259" key="1">
    <source>
        <dbReference type="PROSITE" id="PS50879"/>
    </source>
</evidence>
<dbReference type="Proteomes" id="UP001415857">
    <property type="component" value="Unassembled WGS sequence"/>
</dbReference>
<sequence>MMVFYSIWQVRNSYRFDSKVPNLRRVCLHIKALLFDIGKFSGGTMANEVNDLLTLHFLGITRIPPKAPSISLVCWFPPLPGWVKLNTDGLSKGNPGLATTAGVFRSYRGFVQGIFTSWLGEQTAFYAELSAAIIGIEQAWIHG</sequence>
<dbReference type="EMBL" id="JBBPBK010000016">
    <property type="protein sequence ID" value="KAK9267684.1"/>
    <property type="molecule type" value="Genomic_DNA"/>
</dbReference>
<dbReference type="SUPFAM" id="SSF53098">
    <property type="entry name" value="Ribonuclease H-like"/>
    <property type="match status" value="1"/>
</dbReference>
<organism evidence="2 3">
    <name type="scientific">Liquidambar formosana</name>
    <name type="common">Formosan gum</name>
    <dbReference type="NCBI Taxonomy" id="63359"/>
    <lineage>
        <taxon>Eukaryota</taxon>
        <taxon>Viridiplantae</taxon>
        <taxon>Streptophyta</taxon>
        <taxon>Embryophyta</taxon>
        <taxon>Tracheophyta</taxon>
        <taxon>Spermatophyta</taxon>
        <taxon>Magnoliopsida</taxon>
        <taxon>eudicotyledons</taxon>
        <taxon>Gunneridae</taxon>
        <taxon>Pentapetalae</taxon>
        <taxon>Saxifragales</taxon>
        <taxon>Altingiaceae</taxon>
        <taxon>Liquidambar</taxon>
    </lineage>
</organism>